<evidence type="ECO:0000256" key="1">
    <source>
        <dbReference type="ARBA" id="ARBA00003679"/>
    </source>
</evidence>
<feature type="binding site" evidence="10">
    <location>
        <position position="43"/>
    </location>
    <ligand>
        <name>Zn(2+)</name>
        <dbReference type="ChEBI" id="CHEBI:29105"/>
    </ligand>
</feature>
<evidence type="ECO:0000256" key="5">
    <source>
        <dbReference type="ARBA" id="ARBA00022723"/>
    </source>
</evidence>
<feature type="binding site" evidence="10">
    <location>
        <position position="295"/>
    </location>
    <ligand>
        <name>L-cysteinyl-5'-AMP</name>
        <dbReference type="ChEBI" id="CHEBI:144924"/>
    </ligand>
</feature>
<evidence type="ECO:0000256" key="3">
    <source>
        <dbReference type="ARBA" id="ARBA00011245"/>
    </source>
</evidence>
<evidence type="ECO:0000313" key="12">
    <source>
        <dbReference type="EMBL" id="MEN2745132.1"/>
    </source>
</evidence>
<dbReference type="InterPro" id="IPR014729">
    <property type="entry name" value="Rossmann-like_a/b/a_fold"/>
</dbReference>
<feature type="binding site" evidence="10">
    <location>
        <begin position="262"/>
        <end position="264"/>
    </location>
    <ligand>
        <name>L-cysteinyl-5'-AMP</name>
        <dbReference type="ChEBI" id="CHEBI:144924"/>
    </ligand>
</feature>
<comment type="catalytic activity">
    <reaction evidence="9 10">
        <text>1D-myo-inositol 2-amino-2-deoxy-alpha-D-glucopyranoside + L-cysteine + ATP = 1D-myo-inositol 2-(L-cysteinylamino)-2-deoxy-alpha-D-glucopyranoside + AMP + diphosphate + H(+)</text>
        <dbReference type="Rhea" id="RHEA:26176"/>
        <dbReference type="ChEBI" id="CHEBI:15378"/>
        <dbReference type="ChEBI" id="CHEBI:30616"/>
        <dbReference type="ChEBI" id="CHEBI:33019"/>
        <dbReference type="ChEBI" id="CHEBI:35235"/>
        <dbReference type="ChEBI" id="CHEBI:58886"/>
        <dbReference type="ChEBI" id="CHEBI:58887"/>
        <dbReference type="ChEBI" id="CHEBI:456215"/>
        <dbReference type="EC" id="6.3.1.13"/>
    </reaction>
</comment>
<feature type="binding site" evidence="10">
    <location>
        <position position="244"/>
    </location>
    <ligand>
        <name>Zn(2+)</name>
        <dbReference type="ChEBI" id="CHEBI:29105"/>
    </ligand>
</feature>
<proteinExistence type="inferred from homology"/>
<feature type="binding site" evidence="10">
    <location>
        <begin position="43"/>
        <end position="46"/>
    </location>
    <ligand>
        <name>L-cysteinyl-5'-AMP</name>
        <dbReference type="ChEBI" id="CHEBI:144924"/>
    </ligand>
</feature>
<feature type="domain" description="tRNA synthetases class I catalytic" evidence="11">
    <location>
        <begin position="38"/>
        <end position="348"/>
    </location>
</feature>
<gene>
    <name evidence="10 12" type="primary">mshC</name>
    <name evidence="12" type="ORF">ABCQ75_11345</name>
</gene>
<feature type="short sequence motif" description="'HIGH' region" evidence="10">
    <location>
        <begin position="45"/>
        <end position="55"/>
    </location>
</feature>
<dbReference type="PANTHER" id="PTHR10890:SF3">
    <property type="entry name" value="CYSTEINE--TRNA LIGASE, CYTOPLASMIC"/>
    <property type="match status" value="1"/>
</dbReference>
<dbReference type="HAMAP" id="MF_01697">
    <property type="entry name" value="MshC"/>
    <property type="match status" value="1"/>
</dbReference>
<feature type="short sequence motif" description="'ERGGDP' region" evidence="10">
    <location>
        <begin position="199"/>
        <end position="204"/>
    </location>
</feature>
<dbReference type="RefSeq" id="WP_345885483.1">
    <property type="nucleotide sequence ID" value="NZ_JBDFRB010000009.1"/>
</dbReference>
<dbReference type="EC" id="6.3.1.13" evidence="10"/>
<feature type="short sequence motif" description="'KMSKS' region" evidence="10">
    <location>
        <begin position="301"/>
        <end position="305"/>
    </location>
</feature>
<organism evidence="12 13">
    <name type="scientific">Sinomonas halotolerans</name>
    <dbReference type="NCBI Taxonomy" id="1644133"/>
    <lineage>
        <taxon>Bacteria</taxon>
        <taxon>Bacillati</taxon>
        <taxon>Actinomycetota</taxon>
        <taxon>Actinomycetes</taxon>
        <taxon>Micrococcales</taxon>
        <taxon>Micrococcaceae</taxon>
        <taxon>Sinomonas</taxon>
    </lineage>
</organism>
<sequence length="429" mass="46355">MKTWRQTPVPQLPGTGGPVRLYDSRLQDTVEIPAAPEQSMYVCGITPYDATHLGHASTYVAFDLLNRVWRDAGSTVAYVQNTTDVDDPLLERADATGVDWRTLAHQQIDLFQSDMEALRVLAPDHYIGAVESIPWIVPEVEKLLDAGLAYQLAGAEGEPDGDIYYDVTEATRRADSEEAWRLGHVSHLTVAEMIEVFGDRGGDPERPGKHSPLDPILWREARLGEPHWDGGTLGPGRPGWHIECTVIARRFLPAPFTVQGGGSDLAFPHHEMGAGHAWSMDHTPLAKHFAHTGMVGLDGEKMSKSRGNLVLVSKLRAAGVDPAAIRVAILSNHYRSDWEWTQDLLDASVRRLADWRAAVVRALPGSGEPLLAELRTALADDLDAPRALAAVDKWAQDSAAGDSAAGGQASAHDGGLVTAALDALLGVAL</sequence>
<dbReference type="Pfam" id="PF01406">
    <property type="entry name" value="tRNA-synt_1e"/>
    <property type="match status" value="1"/>
</dbReference>
<evidence type="ECO:0000256" key="4">
    <source>
        <dbReference type="ARBA" id="ARBA00022598"/>
    </source>
</evidence>
<dbReference type="Gene3D" id="1.20.120.640">
    <property type="entry name" value="Anticodon-binding domain of a subclass of class I aminoacyl-tRNA synthetases"/>
    <property type="match status" value="1"/>
</dbReference>
<evidence type="ECO:0000259" key="11">
    <source>
        <dbReference type="Pfam" id="PF01406"/>
    </source>
</evidence>
<evidence type="ECO:0000256" key="8">
    <source>
        <dbReference type="ARBA" id="ARBA00022840"/>
    </source>
</evidence>
<dbReference type="EMBL" id="JBDFRB010000009">
    <property type="protein sequence ID" value="MEN2745132.1"/>
    <property type="molecule type" value="Genomic_DNA"/>
</dbReference>
<evidence type="ECO:0000256" key="7">
    <source>
        <dbReference type="ARBA" id="ARBA00022833"/>
    </source>
</evidence>
<dbReference type="NCBIfam" id="TIGR03447">
    <property type="entry name" value="mycothiol_MshC"/>
    <property type="match status" value="1"/>
</dbReference>
<dbReference type="SUPFAM" id="SSF52374">
    <property type="entry name" value="Nucleotidylyl transferase"/>
    <property type="match status" value="1"/>
</dbReference>
<dbReference type="InterPro" id="IPR032678">
    <property type="entry name" value="tRNA-synt_1_cat_dom"/>
</dbReference>
<keyword evidence="5 10" id="KW-0479">Metal-binding</keyword>
<evidence type="ECO:0000256" key="10">
    <source>
        <dbReference type="HAMAP-Rule" id="MF_01697"/>
    </source>
</evidence>
<dbReference type="GO" id="GO:0035446">
    <property type="term" value="F:cysteine-glucosaminylinositol ligase activity"/>
    <property type="evidence" value="ECO:0007669"/>
    <property type="project" value="UniProtKB-EC"/>
</dbReference>
<protein>
    <recommendedName>
        <fullName evidence="10">L-cysteine:1D-myo-inositol 2-amino-2-deoxy-alpha-D-glucopyranoside ligase</fullName>
        <shortName evidence="10">L-Cys:GlcN-Ins ligase</shortName>
        <ecNumber evidence="10">6.3.1.13</ecNumber>
    </recommendedName>
    <alternativeName>
        <fullName evidence="10">Mycothiol ligase</fullName>
        <shortName evidence="10">MSH ligase</shortName>
    </alternativeName>
</protein>
<comment type="similarity">
    <text evidence="2 10">Belongs to the class-I aminoacyl-tRNA synthetase family. MshC subfamily.</text>
</comment>
<keyword evidence="8 10" id="KW-0067">ATP-binding</keyword>
<keyword evidence="7 10" id="KW-0862">Zinc</keyword>
<comment type="caution">
    <text evidence="12">The sequence shown here is derived from an EMBL/GenBank/DDBJ whole genome shotgun (WGS) entry which is preliminary data.</text>
</comment>
<keyword evidence="4 10" id="KW-0436">Ligase</keyword>
<dbReference type="Gene3D" id="3.40.50.620">
    <property type="entry name" value="HUPs"/>
    <property type="match status" value="1"/>
</dbReference>
<dbReference type="InterPro" id="IPR024909">
    <property type="entry name" value="Cys-tRNA/MSH_ligase"/>
</dbReference>
<evidence type="ECO:0000256" key="2">
    <source>
        <dbReference type="ARBA" id="ARBA00007723"/>
    </source>
</evidence>
<keyword evidence="6 10" id="KW-0547">Nucleotide-binding</keyword>
<dbReference type="InterPro" id="IPR017812">
    <property type="entry name" value="Mycothiol_ligase_MshC"/>
</dbReference>
<dbReference type="PANTHER" id="PTHR10890">
    <property type="entry name" value="CYSTEINYL-TRNA SYNTHETASE"/>
    <property type="match status" value="1"/>
</dbReference>
<evidence type="ECO:0000256" key="9">
    <source>
        <dbReference type="ARBA" id="ARBA00048350"/>
    </source>
</evidence>
<evidence type="ECO:0000256" key="6">
    <source>
        <dbReference type="ARBA" id="ARBA00022741"/>
    </source>
</evidence>
<dbReference type="PRINTS" id="PR00983">
    <property type="entry name" value="TRNASYNTHCYS"/>
</dbReference>
<comment type="cofactor">
    <cofactor evidence="10">
        <name>Zn(2+)</name>
        <dbReference type="ChEBI" id="CHEBI:29105"/>
    </cofactor>
    <text evidence="10">Binds 1 zinc ion per subunit.</text>
</comment>
<comment type="function">
    <text evidence="1 10">Catalyzes the ATP-dependent condensation of GlcN-Ins and L-cysteine to form L-Cys-GlcN-Ins.</text>
</comment>
<name>A0ABU9X103_9MICC</name>
<comment type="subunit">
    <text evidence="3 10">Monomer.</text>
</comment>
<accession>A0ABU9X103</accession>
<keyword evidence="13" id="KW-1185">Reference proteome</keyword>
<reference evidence="12 13" key="1">
    <citation type="submission" date="2024-05" db="EMBL/GenBank/DDBJ databases">
        <title>Sinomonas sp. nov., isolated from a waste landfill.</title>
        <authorList>
            <person name="Zhao Y."/>
        </authorList>
    </citation>
    <scope>NUCLEOTIDE SEQUENCE [LARGE SCALE GENOMIC DNA]</scope>
    <source>
        <strain evidence="12 13">CCTCC AB2014300</strain>
    </source>
</reference>
<feature type="binding site" evidence="10">
    <location>
        <position position="240"/>
    </location>
    <ligand>
        <name>L-cysteinyl-5'-AMP</name>
        <dbReference type="ChEBI" id="CHEBI:144924"/>
    </ligand>
</feature>
<feature type="binding site" evidence="10">
    <location>
        <position position="58"/>
    </location>
    <ligand>
        <name>L-cysteinyl-5'-AMP</name>
        <dbReference type="ChEBI" id="CHEBI:144924"/>
    </ligand>
</feature>
<evidence type="ECO:0000313" key="13">
    <source>
        <dbReference type="Proteomes" id="UP001422074"/>
    </source>
</evidence>
<feature type="binding site" evidence="10">
    <location>
        <begin position="81"/>
        <end position="83"/>
    </location>
    <ligand>
        <name>L-cysteinyl-5'-AMP</name>
        <dbReference type="ChEBI" id="CHEBI:144924"/>
    </ligand>
</feature>
<dbReference type="Proteomes" id="UP001422074">
    <property type="component" value="Unassembled WGS sequence"/>
</dbReference>
<feature type="binding site" evidence="10">
    <location>
        <position position="269"/>
    </location>
    <ligand>
        <name>Zn(2+)</name>
        <dbReference type="ChEBI" id="CHEBI:29105"/>
    </ligand>
</feature>